<dbReference type="Proteomes" id="UP000253437">
    <property type="component" value="Unassembled WGS sequence"/>
</dbReference>
<proteinExistence type="predicted"/>
<comment type="caution">
    <text evidence="1">The sequence shown here is derived from an EMBL/GenBank/DDBJ whole genome shotgun (WGS) entry which is preliminary data.</text>
</comment>
<gene>
    <name evidence="1" type="ORF">DS957_023250</name>
</gene>
<evidence type="ECO:0000313" key="2">
    <source>
        <dbReference type="Proteomes" id="UP000253437"/>
    </source>
</evidence>
<accession>A0A8B3E5Y7</accession>
<organism evidence="1 2">
    <name type="scientific">Vibrio harveyi</name>
    <name type="common">Beneckea harveyi</name>
    <dbReference type="NCBI Taxonomy" id="669"/>
    <lineage>
        <taxon>Bacteria</taxon>
        <taxon>Pseudomonadati</taxon>
        <taxon>Pseudomonadota</taxon>
        <taxon>Gammaproteobacteria</taxon>
        <taxon>Vibrionales</taxon>
        <taxon>Vibrionaceae</taxon>
        <taxon>Vibrio</taxon>
    </lineage>
</organism>
<evidence type="ECO:0000313" key="1">
    <source>
        <dbReference type="EMBL" id="RIW04730.1"/>
    </source>
</evidence>
<protein>
    <submittedName>
        <fullName evidence="1">Uncharacterized protein</fullName>
    </submittedName>
</protein>
<feature type="non-terminal residue" evidence="1">
    <location>
        <position position="1"/>
    </location>
</feature>
<reference evidence="1 2" key="1">
    <citation type="submission" date="2018-08" db="EMBL/GenBank/DDBJ databases">
        <title>Vibrio harveyi strains pathogenic to white snook Centropomus viridis Lockington (1877) and potential probiotic bacteria.</title>
        <authorList>
            <person name="Soto-Rodriguez S."/>
            <person name="Gomez-Gil B."/>
            <person name="Lozano-Olvera R."/>
        </authorList>
    </citation>
    <scope>NUCLEOTIDE SEQUENCE [LARGE SCALE GENOMIC DNA]</scope>
    <source>
        <strain evidence="1 2">CAIM 1508</strain>
    </source>
</reference>
<dbReference type="AlphaFoldDB" id="A0A8B3E5Y7"/>
<name>A0A8B3E5Y7_VIBHA</name>
<dbReference type="EMBL" id="QOUW02000140">
    <property type="protein sequence ID" value="RIW04730.1"/>
    <property type="molecule type" value="Genomic_DNA"/>
</dbReference>
<sequence>ITMVNFIKLTITAKTKLSILEQTFRSYEAIVKPLKMNRLSVDGSIVLNNSDKICQIWSAFFRFKPFIERYMVRIKESHHGILIFTLSISSKLQLLRYFKLNGFR</sequence>